<keyword evidence="2" id="KW-1185">Reference proteome</keyword>
<proteinExistence type="predicted"/>
<reference evidence="1 2" key="1">
    <citation type="journal article" date="2019" name="Int. J. Syst. Evol. Microbiol.">
        <title>The Global Catalogue of Microorganisms (GCM) 10K type strain sequencing project: providing services to taxonomists for standard genome sequencing and annotation.</title>
        <authorList>
            <consortium name="The Broad Institute Genomics Platform"/>
            <consortium name="The Broad Institute Genome Sequencing Center for Infectious Disease"/>
            <person name="Wu L."/>
            <person name="Ma J."/>
        </authorList>
    </citation>
    <scope>NUCLEOTIDE SEQUENCE [LARGE SCALE GENOMIC DNA]</scope>
    <source>
        <strain evidence="1 2">CGMCC 1.12720</strain>
    </source>
</reference>
<organism evidence="1 2">
    <name type="scientific">Hymenobacter qilianensis</name>
    <dbReference type="NCBI Taxonomy" id="1385715"/>
    <lineage>
        <taxon>Bacteria</taxon>
        <taxon>Pseudomonadati</taxon>
        <taxon>Bacteroidota</taxon>
        <taxon>Cytophagia</taxon>
        <taxon>Cytophagales</taxon>
        <taxon>Hymenobacteraceae</taxon>
        <taxon>Hymenobacter</taxon>
    </lineage>
</organism>
<gene>
    <name evidence="1" type="ORF">GCM10011375_26760</name>
</gene>
<dbReference type="EMBL" id="BMFN01000002">
    <property type="protein sequence ID" value="GGF70337.1"/>
    <property type="molecule type" value="Genomic_DNA"/>
</dbReference>
<dbReference type="Proteomes" id="UP000605392">
    <property type="component" value="Unassembled WGS sequence"/>
</dbReference>
<evidence type="ECO:0000313" key="2">
    <source>
        <dbReference type="Proteomes" id="UP000605392"/>
    </source>
</evidence>
<accession>A0ACB5PTH1</accession>
<name>A0ACB5PTH1_9BACT</name>
<evidence type="ECO:0000313" key="1">
    <source>
        <dbReference type="EMBL" id="GGF70337.1"/>
    </source>
</evidence>
<comment type="caution">
    <text evidence="1">The sequence shown here is derived from an EMBL/GenBank/DDBJ whole genome shotgun (WGS) entry which is preliminary data.</text>
</comment>
<sequence>MVYLLLANPATVTTIVVAVAAGLASILAIIARPGPHDYGALPVRPYDNRLALYHNHSRWTMVVRPWSITVIRARRRIIGWSACYHNAGLGGGHATRQQGCRENQRH</sequence>
<protein>
    <submittedName>
        <fullName evidence="1">Uncharacterized protein</fullName>
    </submittedName>
</protein>